<reference evidence="2 3" key="1">
    <citation type="submission" date="2020-02" db="EMBL/GenBank/DDBJ databases">
        <authorList>
            <person name="Tolsma S."/>
            <person name="Caruso S.M."/>
            <person name="Garlena R.A."/>
            <person name="Russell D.A."/>
            <person name="Pope W.H."/>
            <person name="Jacobs-Se D."/>
            <person name="Hatfull G.F."/>
            <person name="Noordewier B."/>
        </authorList>
    </citation>
    <scope>NUCLEOTIDE SEQUENCE [LARGE SCALE GENOMIC DNA]</scope>
</reference>
<dbReference type="EMBL" id="MT024863">
    <property type="protein sequence ID" value="QIN93907.1"/>
    <property type="molecule type" value="Genomic_DNA"/>
</dbReference>
<gene>
    <name evidence="2" type="primary">24</name>
    <name evidence="2" type="ORF">SEA_ARETE_24</name>
</gene>
<dbReference type="Proteomes" id="UP000500873">
    <property type="component" value="Segment"/>
</dbReference>
<feature type="transmembrane region" description="Helical" evidence="1">
    <location>
        <begin position="95"/>
        <end position="118"/>
    </location>
</feature>
<name>A0A6G8R141_9CAUD</name>
<sequence>MSTTTTRVNRAFMLGMLIGGLVVIMTFWFMATADAAAADETSVCDTYAAPASCNLENPPTLFTPAPPEKAWNCVEREEIGHCSDLLAQTGQSNNLHLVAIGLVAVSVGGIVTIAVIWMRHAASKREDSNA</sequence>
<accession>A0A6G8R141</accession>
<evidence type="ECO:0000313" key="2">
    <source>
        <dbReference type="EMBL" id="QIN93907.1"/>
    </source>
</evidence>
<evidence type="ECO:0000256" key="1">
    <source>
        <dbReference type="SAM" id="Phobius"/>
    </source>
</evidence>
<dbReference type="NCBIfam" id="TIGR01167">
    <property type="entry name" value="LPXTG_anchor"/>
    <property type="match status" value="1"/>
</dbReference>
<dbReference type="RefSeq" id="YP_009857407.1">
    <property type="nucleotide sequence ID" value="NC_048860.1"/>
</dbReference>
<keyword evidence="3" id="KW-1185">Reference proteome</keyword>
<feature type="transmembrane region" description="Helical" evidence="1">
    <location>
        <begin position="12"/>
        <end position="31"/>
    </location>
</feature>
<dbReference type="GeneID" id="55628251"/>
<keyword evidence="1" id="KW-0812">Transmembrane</keyword>
<evidence type="ECO:0000313" key="3">
    <source>
        <dbReference type="Proteomes" id="UP000500873"/>
    </source>
</evidence>
<protein>
    <submittedName>
        <fullName evidence="2">Membrane protein</fullName>
    </submittedName>
</protein>
<dbReference type="KEGG" id="vg:55628251"/>
<organism evidence="2 3">
    <name type="scientific">Microbacterium phage Arete</name>
    <dbReference type="NCBI Taxonomy" id="2713257"/>
    <lineage>
        <taxon>Viruses</taxon>
        <taxon>Duplodnaviria</taxon>
        <taxon>Heunggongvirae</taxon>
        <taxon>Uroviricota</taxon>
        <taxon>Caudoviricetes</taxon>
        <taxon>Burrovirus</taxon>
        <taxon>Burrovirus arete</taxon>
    </lineage>
</organism>
<keyword evidence="1" id="KW-0472">Membrane</keyword>
<proteinExistence type="predicted"/>
<keyword evidence="1" id="KW-1133">Transmembrane helix</keyword>